<organism evidence="1 2">
    <name type="scientific">Arctium lappa</name>
    <name type="common">Greater burdock</name>
    <name type="synonym">Lappa major</name>
    <dbReference type="NCBI Taxonomy" id="4217"/>
    <lineage>
        <taxon>Eukaryota</taxon>
        <taxon>Viridiplantae</taxon>
        <taxon>Streptophyta</taxon>
        <taxon>Embryophyta</taxon>
        <taxon>Tracheophyta</taxon>
        <taxon>Spermatophyta</taxon>
        <taxon>Magnoliopsida</taxon>
        <taxon>eudicotyledons</taxon>
        <taxon>Gunneridae</taxon>
        <taxon>Pentapetalae</taxon>
        <taxon>asterids</taxon>
        <taxon>campanulids</taxon>
        <taxon>Asterales</taxon>
        <taxon>Asteraceae</taxon>
        <taxon>Carduoideae</taxon>
        <taxon>Cardueae</taxon>
        <taxon>Arctiinae</taxon>
        <taxon>Arctium</taxon>
    </lineage>
</organism>
<comment type="caution">
    <text evidence="1">The sequence shown here is derived from an EMBL/GenBank/DDBJ whole genome shotgun (WGS) entry which is preliminary data.</text>
</comment>
<reference evidence="1 2" key="2">
    <citation type="journal article" date="2022" name="Mol. Ecol. Resour.">
        <title>The genomes of chicory, endive, great burdock and yacon provide insights into Asteraceae paleo-polyploidization history and plant inulin production.</title>
        <authorList>
            <person name="Fan W."/>
            <person name="Wang S."/>
            <person name="Wang H."/>
            <person name="Wang A."/>
            <person name="Jiang F."/>
            <person name="Liu H."/>
            <person name="Zhao H."/>
            <person name="Xu D."/>
            <person name="Zhang Y."/>
        </authorList>
    </citation>
    <scope>NUCLEOTIDE SEQUENCE [LARGE SCALE GENOMIC DNA]</scope>
    <source>
        <strain evidence="2">cv. Niubang</strain>
    </source>
</reference>
<evidence type="ECO:0000313" key="1">
    <source>
        <dbReference type="EMBL" id="KAI3719872.1"/>
    </source>
</evidence>
<reference evidence="2" key="1">
    <citation type="journal article" date="2022" name="Mol. Ecol. Resour.">
        <title>The genomes of chicory, endive, great burdock and yacon provide insights into Asteraceae palaeo-polyploidization history and plant inulin production.</title>
        <authorList>
            <person name="Fan W."/>
            <person name="Wang S."/>
            <person name="Wang H."/>
            <person name="Wang A."/>
            <person name="Jiang F."/>
            <person name="Liu H."/>
            <person name="Zhao H."/>
            <person name="Xu D."/>
            <person name="Zhang Y."/>
        </authorList>
    </citation>
    <scope>NUCLEOTIDE SEQUENCE [LARGE SCALE GENOMIC DNA]</scope>
    <source>
        <strain evidence="2">cv. Niubang</strain>
    </source>
</reference>
<dbReference type="EMBL" id="CM042052">
    <property type="protein sequence ID" value="KAI3719872.1"/>
    <property type="molecule type" value="Genomic_DNA"/>
</dbReference>
<sequence>MLKNKQNSSTFDAVSGGEITTQSNENQMISPFSEKGIHLCNKILQSKSFKSEISQEFNLSYYSDYSKLGLSNDDQDEPKGKLIVSEDHGDHNLDENRWVERDFLQLSGNSSKREIEYDEFYAISKDKKPKLETLNLSLSLPDVSLSLAASNHVQFLNGEPLNPSRSLSLQSLPTNSNNTQTTFSTDFTAGSMSFSCSHPFSHNPSCSMTRNSIENSRIWNGGEGTNGSVHSRFRPVGDGGVVLVQSDQTNSDSNLSLFPSELLAKPGIDTHSGDSIVRGFKNSKPSRPEKLLQEIVSESIPIMAKVILEFSDETIESTKDYLKKLMEIPERRDELVRLQLRLERRSDLTSENLSKADRNQLDILVSIRTNLGSFVSPQTRLPTDELIEIFLHERCKNVNCKRPLPVEDCDCKICSKKNGFCSECMCPVCLNFDCANNTCSWVGCDVCSHWCHAACGLEKNLIRPGSSLKGPTGTTEIQFHCIGCGHVSEMFGFIKDVFRCCAKEWSLEILMKELDCVRKIFRGSLDFKGKELYSKAGEMVSNLDNKVMSPSDVCSFIFRFFDYTDGISEFPTSNLPSTVVPPSKPPSQMINSNNMMIEDEWSVKSTKKDRYDSVESLVRIKEAESRMFQKKADEARKEAEGYKRMMRIKIEKLDEEYTEKLSKLRLNESEERKKQKVEEFKVLENGHCEYYKMKMRMQAEIAGLLQRMENTKKQWM</sequence>
<name>A0ACB9BBI4_ARCLA</name>
<proteinExistence type="predicted"/>
<protein>
    <submittedName>
        <fullName evidence="1">Uncharacterized protein</fullName>
    </submittedName>
</protein>
<accession>A0ACB9BBI4</accession>
<evidence type="ECO:0000313" key="2">
    <source>
        <dbReference type="Proteomes" id="UP001055879"/>
    </source>
</evidence>
<dbReference type="Proteomes" id="UP001055879">
    <property type="component" value="Linkage Group LG06"/>
</dbReference>
<keyword evidence="2" id="KW-1185">Reference proteome</keyword>
<gene>
    <name evidence="1" type="ORF">L6452_20777</name>
</gene>